<feature type="compositionally biased region" description="Basic residues" evidence="1">
    <location>
        <begin position="69"/>
        <end position="78"/>
    </location>
</feature>
<dbReference type="AlphaFoldDB" id="A0A6J4L4F6"/>
<protein>
    <submittedName>
        <fullName evidence="2">Uncharacterized protein</fullName>
    </submittedName>
</protein>
<feature type="non-terminal residue" evidence="2">
    <location>
        <position position="87"/>
    </location>
</feature>
<feature type="region of interest" description="Disordered" evidence="1">
    <location>
        <begin position="1"/>
        <end position="87"/>
    </location>
</feature>
<gene>
    <name evidence="2" type="ORF">AVDCRST_MAG16-940</name>
</gene>
<accession>A0A6J4L4F6</accession>
<feature type="compositionally biased region" description="Basic and acidic residues" evidence="1">
    <location>
        <begin position="19"/>
        <end position="68"/>
    </location>
</feature>
<feature type="non-terminal residue" evidence="2">
    <location>
        <position position="1"/>
    </location>
</feature>
<organism evidence="2">
    <name type="scientific">uncultured Frankineae bacterium</name>
    <dbReference type="NCBI Taxonomy" id="437475"/>
    <lineage>
        <taxon>Bacteria</taxon>
        <taxon>Bacillati</taxon>
        <taxon>Actinomycetota</taxon>
        <taxon>Actinomycetes</taxon>
        <taxon>Frankiales</taxon>
        <taxon>environmental samples</taxon>
    </lineage>
</organism>
<evidence type="ECO:0000256" key="1">
    <source>
        <dbReference type="SAM" id="MobiDB-lite"/>
    </source>
</evidence>
<name>A0A6J4L4F6_9ACTN</name>
<dbReference type="EMBL" id="CADCUE010000076">
    <property type="protein sequence ID" value="CAA9323842.1"/>
    <property type="molecule type" value="Genomic_DNA"/>
</dbReference>
<evidence type="ECO:0000313" key="2">
    <source>
        <dbReference type="EMBL" id="CAA9323842.1"/>
    </source>
</evidence>
<feature type="compositionally biased region" description="Basic residues" evidence="1">
    <location>
        <begin position="8"/>
        <end position="18"/>
    </location>
</feature>
<sequence>DEPERRPAGHLRGCRRGLRRVDGRGRGLDGGADRRHEPHQAGAGRRADDRRGVRRDTGPAGRHGDRAVARRPGRRRQRSAAGDGRGV</sequence>
<reference evidence="2" key="1">
    <citation type="submission" date="2020-02" db="EMBL/GenBank/DDBJ databases">
        <authorList>
            <person name="Meier V. D."/>
        </authorList>
    </citation>
    <scope>NUCLEOTIDE SEQUENCE</scope>
    <source>
        <strain evidence="2">AVDCRST_MAG16</strain>
    </source>
</reference>
<proteinExistence type="predicted"/>